<sequence length="981" mass="108210">MEDLLSAECQRQGAWGLLGEGIGAKLLCPKTGSILSKEHIFDPDGSLHISPALSYDSVLGLVRPNAHSHMLLSNGHTMPVPPNYFVHPHTGRVMPIVGNVAYDPASSTLVLTVDTCTGDGVKCESPPLPFVPYPTYLHSGQPLSRINLRGLRPGQRLQLGVPMADPDTGVPVPILGVTIHPDTGLVYPLGGLHMCPVTRQRQPIQIGSPMLESRTGNLVLTVGVSLDSATGAVLPVGGVLYDFFVEPLSGRMLRVGGASIRAGQLVPYGGGYQTLLDYKVLTEMFKALELLKPLTVEWTSDIDPLNMQLPRRTGCLENIPSAAKELQQAWGRRLHCHLQLQTRLEMLLDWSEALECDGGACGEMQLTGSNMCVAALVGMEYPDPGGSGLSVPVLGCQSEPDLGIRRPLAGTMEDADGKGVEAIRYGSQTVDPVTGIVTPVVGARLDISRKTVVPLTASYWLTMTEQTDSVQMEGLQKEICARNTYWQQQRLKEEDILSDLDSSLSQCVSDTQSYQWSVRSLREATLEMLQLSQAEAQRRTAGHLALILPPHVLHILTLGDEEEWDQHCAWQSELLSGLEKLEVCIQQLQQEQERYTAQENEWTASHTLLNRALTLQEVWEQCSAKQAELDTAVSALHAARLLSQLSADTAQAVLTGHFWYKEYGLVQFSGHRGIVNVIPLLREKALPLLERISQLLQDKHYPGLCLNPCHHKLSDLQTKQSYGLDVASRVWTESVPAAVQVNSTQSLREPDKTQSQDTGLEMSSGPTHPSQRHTLSSGLQSHESQIKKEKMKKISIPLIPEEEWNKLLEQSSLFNMLKGVELQMKTWASGAGLVRGDHNEKGNSYVDVLDAQWKCEGELIPLCASNLNPREYLVYQHGLFVMQTMSNLQLTPVVTLQITTSLPSNNYIDNAFRNSFFYQEAENTLFVRRQRLQSVGGFSLLLLHCLCHIKLKDMTSDSSPAFQRLFFKVLQASLGSCSRPV</sequence>
<comment type="caution">
    <text evidence="3">The sequence shown here is derived from an EMBL/GenBank/DDBJ whole genome shotgun (WGS) entry which is preliminary data.</text>
</comment>
<feature type="region of interest" description="Disordered" evidence="2">
    <location>
        <begin position="741"/>
        <end position="786"/>
    </location>
</feature>
<accession>A0AAW0MY89</accession>
<evidence type="ECO:0000256" key="1">
    <source>
        <dbReference type="SAM" id="Coils"/>
    </source>
</evidence>
<evidence type="ECO:0000313" key="4">
    <source>
        <dbReference type="Proteomes" id="UP001460270"/>
    </source>
</evidence>
<keyword evidence="1" id="KW-0175">Coiled coil</keyword>
<name>A0AAW0MY89_9GOBI</name>
<feature type="compositionally biased region" description="Polar residues" evidence="2">
    <location>
        <begin position="764"/>
        <end position="783"/>
    </location>
</feature>
<dbReference type="EMBL" id="JBBPFD010000021">
    <property type="protein sequence ID" value="KAK7882559.1"/>
    <property type="molecule type" value="Genomic_DNA"/>
</dbReference>
<dbReference type="AlphaFoldDB" id="A0AAW0MY89"/>
<feature type="coiled-coil region" evidence="1">
    <location>
        <begin position="578"/>
        <end position="605"/>
    </location>
</feature>
<proteinExistence type="predicted"/>
<evidence type="ECO:0000256" key="2">
    <source>
        <dbReference type="SAM" id="MobiDB-lite"/>
    </source>
</evidence>
<gene>
    <name evidence="3" type="ORF">WMY93_028733</name>
</gene>
<keyword evidence="4" id="KW-1185">Reference proteome</keyword>
<dbReference type="PANTHER" id="PTHR47236">
    <property type="entry name" value="GENE, 32742-RELATED-RELATED"/>
    <property type="match status" value="1"/>
</dbReference>
<dbReference type="Proteomes" id="UP001460270">
    <property type="component" value="Unassembled WGS sequence"/>
</dbReference>
<dbReference type="PANTHER" id="PTHR47236:SF5">
    <property type="entry name" value="GENE, 32742-RELATED"/>
    <property type="match status" value="1"/>
</dbReference>
<protein>
    <submittedName>
        <fullName evidence="3">Uncharacterized protein</fullName>
    </submittedName>
</protein>
<reference evidence="4" key="1">
    <citation type="submission" date="2024-04" db="EMBL/GenBank/DDBJ databases">
        <title>Salinicola lusitanus LLJ914,a marine bacterium isolated from the Okinawa Trough.</title>
        <authorList>
            <person name="Li J."/>
        </authorList>
    </citation>
    <scope>NUCLEOTIDE SEQUENCE [LARGE SCALE GENOMIC DNA]</scope>
</reference>
<evidence type="ECO:0000313" key="3">
    <source>
        <dbReference type="EMBL" id="KAK7882559.1"/>
    </source>
</evidence>
<organism evidence="3 4">
    <name type="scientific">Mugilogobius chulae</name>
    <name type="common">yellowstripe goby</name>
    <dbReference type="NCBI Taxonomy" id="88201"/>
    <lineage>
        <taxon>Eukaryota</taxon>
        <taxon>Metazoa</taxon>
        <taxon>Chordata</taxon>
        <taxon>Craniata</taxon>
        <taxon>Vertebrata</taxon>
        <taxon>Euteleostomi</taxon>
        <taxon>Actinopterygii</taxon>
        <taxon>Neopterygii</taxon>
        <taxon>Teleostei</taxon>
        <taxon>Neoteleostei</taxon>
        <taxon>Acanthomorphata</taxon>
        <taxon>Gobiaria</taxon>
        <taxon>Gobiiformes</taxon>
        <taxon>Gobioidei</taxon>
        <taxon>Gobiidae</taxon>
        <taxon>Gobionellinae</taxon>
        <taxon>Mugilogobius</taxon>
    </lineage>
</organism>